<dbReference type="Gene3D" id="3.40.50.1000">
    <property type="entry name" value="HAD superfamily/HAD-like"/>
    <property type="match status" value="1"/>
</dbReference>
<feature type="domain" description="Phospholipid/glycerol acyltransferase" evidence="3">
    <location>
        <begin position="265"/>
        <end position="387"/>
    </location>
</feature>
<dbReference type="InterPro" id="IPR023214">
    <property type="entry name" value="HAD_sf"/>
</dbReference>
<evidence type="ECO:0000313" key="4">
    <source>
        <dbReference type="EMBL" id="NHN56070.1"/>
    </source>
</evidence>
<keyword evidence="4" id="KW-0378">Hydrolase</keyword>
<dbReference type="NCBIfam" id="TIGR01490">
    <property type="entry name" value="HAD-SF-IB-hyp1"/>
    <property type="match status" value="1"/>
</dbReference>
<dbReference type="CDD" id="cd07989">
    <property type="entry name" value="LPLAT_AGPAT-like"/>
    <property type="match status" value="1"/>
</dbReference>
<dbReference type="InterPro" id="IPR002123">
    <property type="entry name" value="Plipid/glycerol_acylTrfase"/>
</dbReference>
<keyword evidence="1" id="KW-0808">Transferase</keyword>
<dbReference type="SMART" id="SM00563">
    <property type="entry name" value="PlsC"/>
    <property type="match status" value="1"/>
</dbReference>
<evidence type="ECO:0000256" key="1">
    <source>
        <dbReference type="ARBA" id="ARBA00022679"/>
    </source>
</evidence>
<dbReference type="Gene3D" id="1.20.1440.100">
    <property type="entry name" value="SG protein - dephosphorylation function"/>
    <property type="match status" value="1"/>
</dbReference>
<proteinExistence type="predicted"/>
<dbReference type="Pfam" id="PF12710">
    <property type="entry name" value="HAD"/>
    <property type="match status" value="1"/>
</dbReference>
<keyword evidence="2" id="KW-0012">Acyltransferase</keyword>
<dbReference type="SUPFAM" id="SSF56784">
    <property type="entry name" value="HAD-like"/>
    <property type="match status" value="1"/>
</dbReference>
<dbReference type="GO" id="GO:0016787">
    <property type="term" value="F:hydrolase activity"/>
    <property type="evidence" value="ECO:0007669"/>
    <property type="project" value="UniProtKB-KW"/>
</dbReference>
<sequence>MPGAAFFDLDRTLIRKASGPVIAQTLRDAGLVRGRVPAESAIFWWFNRFGESLPAIALARQAVLTAMGKPADGYHEAAEIAAEALYDMVEPYAHGLIKDHQDAGRPVVLATTTPYHLIKPLADRLGLDDVIATRYAVDEHGRYNGQHDGRFVWSWNKLASVREWAAEHDVDLKESHAYSDSVFDAPLLSAVGHPHAVNPDPRLHLLATAKRWPVLHLDVAPGTMKVPLLDVQVRKLVMELARPETMRYARFQINDIENIPAEGPAILAGNHRSYFDMPTMMLVLRTSGRTGGFLAKREMFDLPVLGHVMRGIGGIRVDRDRTDGDGPDPLAAAVKVLAGGELVGILPEGTIPRGLDFFSATLEGFTGVARLAALSRAPVIPFALGGTEQVWPRSSSLPHVWNVTDPPTVTVNIGTPVELKYRSEVADTRRILNAIVELLPEGAGDIPVTSLEQVASSYPGGRIPEEDLPAIEAAIAANTAG</sequence>
<dbReference type="RefSeq" id="WP_166196476.1">
    <property type="nucleotide sequence ID" value="NZ_JAAOIV010000006.1"/>
</dbReference>
<dbReference type="GO" id="GO:0003841">
    <property type="term" value="F:1-acylglycerol-3-phosphate O-acyltransferase activity"/>
    <property type="evidence" value="ECO:0007669"/>
    <property type="project" value="TreeGrafter"/>
</dbReference>
<dbReference type="SUPFAM" id="SSF69593">
    <property type="entry name" value="Glycerol-3-phosphate (1)-acyltransferase"/>
    <property type="match status" value="1"/>
</dbReference>
<keyword evidence="5" id="KW-1185">Reference proteome</keyword>
<dbReference type="InterPro" id="IPR036412">
    <property type="entry name" value="HAD-like_sf"/>
</dbReference>
<protein>
    <submittedName>
        <fullName evidence="4">HAD-IB family hydrolase</fullName>
    </submittedName>
</protein>
<reference evidence="4" key="1">
    <citation type="submission" date="2020-03" db="EMBL/GenBank/DDBJ databases">
        <title>Draft sequencing of Calidifontibacter sp. DB0510.</title>
        <authorList>
            <person name="Kim D.-U."/>
        </authorList>
    </citation>
    <scope>NUCLEOTIDE SEQUENCE</scope>
    <source>
        <strain evidence="4">DB0510</strain>
    </source>
</reference>
<evidence type="ECO:0000259" key="3">
    <source>
        <dbReference type="SMART" id="SM00563"/>
    </source>
</evidence>
<dbReference type="PANTHER" id="PTHR10434:SF11">
    <property type="entry name" value="1-ACYL-SN-GLYCEROL-3-PHOSPHATE ACYLTRANSFERASE"/>
    <property type="match status" value="1"/>
</dbReference>
<dbReference type="InterPro" id="IPR006385">
    <property type="entry name" value="HAD_hydro_SerB1"/>
</dbReference>
<dbReference type="Pfam" id="PF01553">
    <property type="entry name" value="Acyltransferase"/>
    <property type="match status" value="1"/>
</dbReference>
<organism evidence="4 5">
    <name type="scientific">Metallococcus carri</name>
    <dbReference type="NCBI Taxonomy" id="1656884"/>
    <lineage>
        <taxon>Bacteria</taxon>
        <taxon>Bacillati</taxon>
        <taxon>Actinomycetota</taxon>
        <taxon>Actinomycetes</taxon>
        <taxon>Micrococcales</taxon>
        <taxon>Dermacoccaceae</taxon>
        <taxon>Metallococcus</taxon>
    </lineage>
</organism>
<dbReference type="Proteomes" id="UP000744769">
    <property type="component" value="Unassembled WGS sequence"/>
</dbReference>
<name>A0A967EAA4_9MICO</name>
<dbReference type="PANTHER" id="PTHR10434">
    <property type="entry name" value="1-ACYL-SN-GLYCEROL-3-PHOSPHATE ACYLTRANSFERASE"/>
    <property type="match status" value="1"/>
</dbReference>
<comment type="caution">
    <text evidence="4">The sequence shown here is derived from an EMBL/GenBank/DDBJ whole genome shotgun (WGS) entry which is preliminary data.</text>
</comment>
<dbReference type="NCBIfam" id="TIGR01488">
    <property type="entry name" value="HAD-SF-IB"/>
    <property type="match status" value="1"/>
</dbReference>
<dbReference type="AlphaFoldDB" id="A0A967EAA4"/>
<gene>
    <name evidence="4" type="ORF">G9U51_09810</name>
</gene>
<dbReference type="GO" id="GO:0006654">
    <property type="term" value="P:phosphatidic acid biosynthetic process"/>
    <property type="evidence" value="ECO:0007669"/>
    <property type="project" value="TreeGrafter"/>
</dbReference>
<accession>A0A967EAA4</accession>
<dbReference type="EMBL" id="JAAOIV010000006">
    <property type="protein sequence ID" value="NHN56070.1"/>
    <property type="molecule type" value="Genomic_DNA"/>
</dbReference>
<evidence type="ECO:0000313" key="5">
    <source>
        <dbReference type="Proteomes" id="UP000744769"/>
    </source>
</evidence>
<evidence type="ECO:0000256" key="2">
    <source>
        <dbReference type="ARBA" id="ARBA00023315"/>
    </source>
</evidence>